<accession>A0A2M8FE91</accession>
<keyword evidence="2" id="KW-0547">Nucleotide-binding</keyword>
<keyword evidence="3" id="KW-0067">ATP-binding</keyword>
<keyword evidence="4" id="KW-0648">Protein biosynthesis</keyword>
<dbReference type="Pfam" id="PF02934">
    <property type="entry name" value="GatB_N"/>
    <property type="match status" value="1"/>
</dbReference>
<evidence type="ECO:0000256" key="4">
    <source>
        <dbReference type="ARBA" id="ARBA00022917"/>
    </source>
</evidence>
<evidence type="ECO:0000256" key="5">
    <source>
        <dbReference type="SAM" id="MobiDB-lite"/>
    </source>
</evidence>
<dbReference type="InterPro" id="IPR017959">
    <property type="entry name" value="Asn/Gln-tRNA_amidoTrfase_suB/E"/>
</dbReference>
<reference evidence="8" key="1">
    <citation type="submission" date="2017-09" db="EMBL/GenBank/DDBJ databases">
        <title>Depth-based differentiation of microbial function through sediment-hosted aquifers and enrichment of novel symbionts in the deep terrestrial subsurface.</title>
        <authorList>
            <person name="Probst A.J."/>
            <person name="Ladd B."/>
            <person name="Jarett J.K."/>
            <person name="Geller-Mcgrath D.E."/>
            <person name="Sieber C.M.K."/>
            <person name="Emerson J.B."/>
            <person name="Anantharaman K."/>
            <person name="Thomas B.C."/>
            <person name="Malmstrom R."/>
            <person name="Stieglmeier M."/>
            <person name="Klingl A."/>
            <person name="Woyke T."/>
            <person name="Ryan C.M."/>
            <person name="Banfield J.F."/>
        </authorList>
    </citation>
    <scope>NUCLEOTIDE SEQUENCE [LARGE SCALE GENOMIC DNA]</scope>
</reference>
<feature type="region of interest" description="Disordered" evidence="5">
    <location>
        <begin position="26"/>
        <end position="47"/>
    </location>
</feature>
<proteinExistence type="predicted"/>
<feature type="domain" description="Aspartyl/Glutamyl-tRNA(Gln) amidotransferase subunit B/E catalytic" evidence="6">
    <location>
        <begin position="1"/>
        <end position="47"/>
    </location>
</feature>
<dbReference type="EMBL" id="PFRD01000102">
    <property type="protein sequence ID" value="PJC55953.1"/>
    <property type="molecule type" value="Genomic_DNA"/>
</dbReference>
<dbReference type="InterPro" id="IPR014746">
    <property type="entry name" value="Gln_synth/guanido_kin_cat_dom"/>
</dbReference>
<comment type="caution">
    <text evidence="7">The sequence shown here is derived from an EMBL/GenBank/DDBJ whole genome shotgun (WGS) entry which is preliminary data.</text>
</comment>
<dbReference type="SUPFAM" id="SSF55931">
    <property type="entry name" value="Glutamine synthetase/guanido kinase"/>
    <property type="match status" value="1"/>
</dbReference>
<dbReference type="GO" id="GO:0006412">
    <property type="term" value="P:translation"/>
    <property type="evidence" value="ECO:0007669"/>
    <property type="project" value="UniProtKB-KW"/>
</dbReference>
<dbReference type="AlphaFoldDB" id="A0A2M8FE91"/>
<evidence type="ECO:0000256" key="2">
    <source>
        <dbReference type="ARBA" id="ARBA00022741"/>
    </source>
</evidence>
<name>A0A2M8FE91_9BACT</name>
<dbReference type="PANTHER" id="PTHR11659">
    <property type="entry name" value="GLUTAMYL-TRNA GLN AMIDOTRANSFERASE SUBUNIT B MITOCHONDRIAL AND PROKARYOTIC PET112-RELATED"/>
    <property type="match status" value="1"/>
</dbReference>
<dbReference type="GO" id="GO:0005524">
    <property type="term" value="F:ATP binding"/>
    <property type="evidence" value="ECO:0007669"/>
    <property type="project" value="UniProtKB-KW"/>
</dbReference>
<dbReference type="GO" id="GO:0016884">
    <property type="term" value="F:carbon-nitrogen ligase activity, with glutamine as amido-N-donor"/>
    <property type="evidence" value="ECO:0007669"/>
    <property type="project" value="InterPro"/>
</dbReference>
<keyword evidence="1" id="KW-0436">Ligase</keyword>
<dbReference type="Proteomes" id="UP000230391">
    <property type="component" value="Unassembled WGS sequence"/>
</dbReference>
<feature type="compositionally biased region" description="Basic and acidic residues" evidence="5">
    <location>
        <begin position="27"/>
        <end position="47"/>
    </location>
</feature>
<gene>
    <name evidence="7" type="ORF">CO026_02935</name>
</gene>
<evidence type="ECO:0000256" key="1">
    <source>
        <dbReference type="ARBA" id="ARBA00022598"/>
    </source>
</evidence>
<dbReference type="InterPro" id="IPR006075">
    <property type="entry name" value="Asn/Gln-tRNA_Trfase_suB/E_cat"/>
</dbReference>
<feature type="non-terminal residue" evidence="7">
    <location>
        <position position="47"/>
    </location>
</feature>
<organism evidence="7 8">
    <name type="scientific">Candidatus Kaiserbacteria bacterium CG_4_9_14_0_2_um_filter_41_32</name>
    <dbReference type="NCBI Taxonomy" id="1974601"/>
    <lineage>
        <taxon>Bacteria</taxon>
        <taxon>Candidatus Kaiseribacteriota</taxon>
    </lineage>
</organism>
<evidence type="ECO:0000256" key="3">
    <source>
        <dbReference type="ARBA" id="ARBA00022840"/>
    </source>
</evidence>
<evidence type="ECO:0000313" key="8">
    <source>
        <dbReference type="Proteomes" id="UP000230391"/>
    </source>
</evidence>
<evidence type="ECO:0000313" key="7">
    <source>
        <dbReference type="EMBL" id="PJC55953.1"/>
    </source>
</evidence>
<sequence length="47" mass="5404">VEAAIAFEIERQTSILQNNGQIQQETRGWDEIHGKTFTQRSKETAKD</sequence>
<evidence type="ECO:0000259" key="6">
    <source>
        <dbReference type="Pfam" id="PF02934"/>
    </source>
</evidence>
<feature type="non-terminal residue" evidence="7">
    <location>
        <position position="1"/>
    </location>
</feature>
<protein>
    <recommendedName>
        <fullName evidence="6">Aspartyl/Glutamyl-tRNA(Gln) amidotransferase subunit B/E catalytic domain-containing protein</fullName>
    </recommendedName>
</protein>